<gene>
    <name evidence="4" type="primary">srpR</name>
    <name evidence="4" type="ORF">AOLFYP35_00711</name>
</gene>
<dbReference type="InterPro" id="IPR050109">
    <property type="entry name" value="HTH-type_TetR-like_transc_reg"/>
</dbReference>
<dbReference type="SUPFAM" id="SSF46689">
    <property type="entry name" value="Homeodomain-like"/>
    <property type="match status" value="1"/>
</dbReference>
<evidence type="ECO:0000256" key="2">
    <source>
        <dbReference type="PROSITE-ProRule" id="PRU00335"/>
    </source>
</evidence>
<dbReference type="EMBL" id="CACRSM010000002">
    <property type="protein sequence ID" value="VYS88830.1"/>
    <property type="molecule type" value="Genomic_DNA"/>
</dbReference>
<evidence type="ECO:0000259" key="3">
    <source>
        <dbReference type="PROSITE" id="PS50977"/>
    </source>
</evidence>
<evidence type="ECO:0000313" key="4">
    <source>
        <dbReference type="EMBL" id="VYS88830.1"/>
    </source>
</evidence>
<dbReference type="Pfam" id="PF00440">
    <property type="entry name" value="TetR_N"/>
    <property type="match status" value="1"/>
</dbReference>
<accession>A0A6N2SBJ1</accession>
<sequence length="244" mass="27240">MAKKRAEGESRARANTRSRLVDAAIEILVERGFAGTKIDEVVARAGFTRGAFYSNYSNMDELLEDAFIAYSTRLLTEMTQAFDSIEGPLTLERIVDTLDSLSAQGRTAYILLMEYRLYQMRHPDADGIPGNQRNQLADFVTQMLESALDRMGRRALLPTNIMGEILSIFYLEALGSVNDSAEANQMPIRKIVDVIVFGFSVPKDSTEPVTQELEGTDREQFLAEAVDPSREKLIPLVRQALAHS</sequence>
<keyword evidence="1 2" id="KW-0238">DNA-binding</keyword>
<dbReference type="InterPro" id="IPR009057">
    <property type="entry name" value="Homeodomain-like_sf"/>
</dbReference>
<dbReference type="InterPro" id="IPR001647">
    <property type="entry name" value="HTH_TetR"/>
</dbReference>
<evidence type="ECO:0000256" key="1">
    <source>
        <dbReference type="ARBA" id="ARBA00023125"/>
    </source>
</evidence>
<dbReference type="PANTHER" id="PTHR30055:SF241">
    <property type="entry name" value="TRANSCRIPTIONAL REGULATORY PROTEIN"/>
    <property type="match status" value="1"/>
</dbReference>
<dbReference type="Gene3D" id="1.10.357.10">
    <property type="entry name" value="Tetracycline Repressor, domain 2"/>
    <property type="match status" value="1"/>
</dbReference>
<dbReference type="AlphaFoldDB" id="A0A6N2SBJ1"/>
<name>A0A6N2SBJ1_9ACTO</name>
<dbReference type="PRINTS" id="PR00455">
    <property type="entry name" value="HTHTETR"/>
</dbReference>
<proteinExistence type="predicted"/>
<organism evidence="4">
    <name type="scientific">Schaalia odontolytica</name>
    <dbReference type="NCBI Taxonomy" id="1660"/>
    <lineage>
        <taxon>Bacteria</taxon>
        <taxon>Bacillati</taxon>
        <taxon>Actinomycetota</taxon>
        <taxon>Actinomycetes</taxon>
        <taxon>Actinomycetales</taxon>
        <taxon>Actinomycetaceae</taxon>
        <taxon>Schaalia</taxon>
    </lineage>
</organism>
<protein>
    <submittedName>
        <fullName evidence="4">HTH-type transcriptional regulator SrpR</fullName>
    </submittedName>
</protein>
<dbReference type="GO" id="GO:0000976">
    <property type="term" value="F:transcription cis-regulatory region binding"/>
    <property type="evidence" value="ECO:0007669"/>
    <property type="project" value="TreeGrafter"/>
</dbReference>
<reference evidence="4" key="1">
    <citation type="submission" date="2019-11" db="EMBL/GenBank/DDBJ databases">
        <authorList>
            <person name="Feng L."/>
        </authorList>
    </citation>
    <scope>NUCLEOTIDE SEQUENCE</scope>
    <source>
        <strain evidence="4">AodontolyticusLFYP35</strain>
    </source>
</reference>
<dbReference type="PANTHER" id="PTHR30055">
    <property type="entry name" value="HTH-TYPE TRANSCRIPTIONAL REGULATOR RUTR"/>
    <property type="match status" value="1"/>
</dbReference>
<dbReference type="GO" id="GO:0003700">
    <property type="term" value="F:DNA-binding transcription factor activity"/>
    <property type="evidence" value="ECO:0007669"/>
    <property type="project" value="TreeGrafter"/>
</dbReference>
<feature type="DNA-binding region" description="H-T-H motif" evidence="2">
    <location>
        <begin position="37"/>
        <end position="56"/>
    </location>
</feature>
<dbReference type="PROSITE" id="PS50977">
    <property type="entry name" value="HTH_TETR_2"/>
    <property type="match status" value="1"/>
</dbReference>
<feature type="domain" description="HTH tetR-type" evidence="3">
    <location>
        <begin position="14"/>
        <end position="74"/>
    </location>
</feature>